<organism evidence="4 5">
    <name type="scientific">Nocardia vinacea</name>
    <dbReference type="NCBI Taxonomy" id="96468"/>
    <lineage>
        <taxon>Bacteria</taxon>
        <taxon>Bacillati</taxon>
        <taxon>Actinomycetota</taxon>
        <taxon>Actinomycetes</taxon>
        <taxon>Mycobacteriales</taxon>
        <taxon>Nocardiaceae</taxon>
        <taxon>Nocardia</taxon>
    </lineage>
</organism>
<accession>A0ABZ1YY04</accession>
<feature type="domain" description="DUF8176" evidence="3">
    <location>
        <begin position="122"/>
        <end position="229"/>
    </location>
</feature>
<name>A0ABZ1YY04_9NOCA</name>
<dbReference type="Pfam" id="PF26527">
    <property type="entry name" value="DUF8176"/>
    <property type="match status" value="1"/>
</dbReference>
<dbReference type="EMBL" id="CP109441">
    <property type="protein sequence ID" value="WUV46760.1"/>
    <property type="molecule type" value="Genomic_DNA"/>
</dbReference>
<gene>
    <name evidence="4" type="ORF">OG563_00400</name>
</gene>
<evidence type="ECO:0000313" key="4">
    <source>
        <dbReference type="EMBL" id="WUV46760.1"/>
    </source>
</evidence>
<feature type="compositionally biased region" description="Polar residues" evidence="1">
    <location>
        <begin position="1"/>
        <end position="12"/>
    </location>
</feature>
<dbReference type="InterPro" id="IPR058489">
    <property type="entry name" value="DUF8176"/>
</dbReference>
<evidence type="ECO:0000313" key="5">
    <source>
        <dbReference type="Proteomes" id="UP001432062"/>
    </source>
</evidence>
<evidence type="ECO:0000256" key="2">
    <source>
        <dbReference type="SAM" id="Phobius"/>
    </source>
</evidence>
<keyword evidence="2" id="KW-1133">Transmembrane helix</keyword>
<dbReference type="RefSeq" id="WP_329410803.1">
    <property type="nucleotide sequence ID" value="NZ_CP109441.1"/>
</dbReference>
<feature type="region of interest" description="Disordered" evidence="1">
    <location>
        <begin position="1"/>
        <end position="60"/>
    </location>
</feature>
<keyword evidence="5" id="KW-1185">Reference proteome</keyword>
<evidence type="ECO:0000259" key="3">
    <source>
        <dbReference type="Pfam" id="PF26527"/>
    </source>
</evidence>
<reference evidence="4" key="1">
    <citation type="submission" date="2022-10" db="EMBL/GenBank/DDBJ databases">
        <title>The complete genomes of actinobacterial strains from the NBC collection.</title>
        <authorList>
            <person name="Joergensen T.S."/>
            <person name="Alvarez Arevalo M."/>
            <person name="Sterndorff E.B."/>
            <person name="Faurdal D."/>
            <person name="Vuksanovic O."/>
            <person name="Mourched A.-S."/>
            <person name="Charusanti P."/>
            <person name="Shaw S."/>
            <person name="Blin K."/>
            <person name="Weber T."/>
        </authorList>
    </citation>
    <scope>NUCLEOTIDE SEQUENCE</scope>
    <source>
        <strain evidence="4">NBC_01482</strain>
    </source>
</reference>
<proteinExistence type="predicted"/>
<keyword evidence="2" id="KW-0472">Membrane</keyword>
<dbReference type="Proteomes" id="UP001432062">
    <property type="component" value="Chromosome"/>
</dbReference>
<feature type="transmembrane region" description="Helical" evidence="2">
    <location>
        <begin position="66"/>
        <end position="85"/>
    </location>
</feature>
<protein>
    <recommendedName>
        <fullName evidence="3">DUF8176 domain-containing protein</fullName>
    </recommendedName>
</protein>
<sequence length="232" mass="24120">MPTTPTDSSSQHGWGWLHPTEPAALQPISDTIDAPDSGGNEWQWINKPLSPPPPTGSRRTRVPRRVWVGLGAALGVAAVLVGVGINSIADESDTMPAIPTLTAGPPTTTRPPSGACAGLAGQTVTDTEGDTYSLAGVIAAFEHAYYAQRSAEAALRLVAPEAGLELEALAAGIASIPTGTSYCVAITPIADGAAEVHLAERHPDGQRVDYLQLINVRRDPLGVVITNIQKRG</sequence>
<evidence type="ECO:0000256" key="1">
    <source>
        <dbReference type="SAM" id="MobiDB-lite"/>
    </source>
</evidence>
<keyword evidence="2" id="KW-0812">Transmembrane</keyword>